<keyword evidence="3" id="KW-0547">Nucleotide-binding</keyword>
<dbReference type="GO" id="GO:0005524">
    <property type="term" value="F:ATP binding"/>
    <property type="evidence" value="ECO:0007669"/>
    <property type="project" value="UniProtKB-KW"/>
</dbReference>
<evidence type="ECO:0000256" key="5">
    <source>
        <dbReference type="ARBA" id="ARBA00022840"/>
    </source>
</evidence>
<keyword evidence="8" id="KW-1185">Reference proteome</keyword>
<evidence type="ECO:0000256" key="1">
    <source>
        <dbReference type="ARBA" id="ARBA00009156"/>
    </source>
</evidence>
<evidence type="ECO:0000256" key="4">
    <source>
        <dbReference type="ARBA" id="ARBA00022777"/>
    </source>
</evidence>
<dbReference type="GO" id="GO:0006641">
    <property type="term" value="P:triglyceride metabolic process"/>
    <property type="evidence" value="ECO:0007669"/>
    <property type="project" value="TreeGrafter"/>
</dbReference>
<sequence length="157" mass="17523">MIFLPHNPYETERGIVQYDMKYIYHDMDVVESKVNDVLKSMHKDAGQKGEVKNEKGEFLLRVDGGATVNNLLRQIQEDLLGSPVVRPADIETTALGAAYAAGLAVGVWTEKDIFSSEGKLKGDTIFLPKLEDVKRKIRVESWCKVVPRTFGLADLSV</sequence>
<dbReference type="Gene3D" id="3.30.420.40">
    <property type="match status" value="1"/>
</dbReference>
<reference evidence="7 8" key="1">
    <citation type="submission" date="2020-10" db="EMBL/GenBank/DDBJ databases">
        <title>The Coptis chinensis genome and diversification of protoberbering-type alkaloids.</title>
        <authorList>
            <person name="Wang B."/>
            <person name="Shu S."/>
            <person name="Song C."/>
            <person name="Liu Y."/>
        </authorList>
    </citation>
    <scope>NUCLEOTIDE SEQUENCE [LARGE SCALE GENOMIC DNA]</scope>
    <source>
        <strain evidence="7">HL-2020</strain>
        <tissue evidence="7">Leaf</tissue>
    </source>
</reference>
<dbReference type="GO" id="GO:0046167">
    <property type="term" value="P:glycerol-3-phosphate biosynthetic process"/>
    <property type="evidence" value="ECO:0007669"/>
    <property type="project" value="TreeGrafter"/>
</dbReference>
<dbReference type="OrthoDB" id="5422795at2759"/>
<name>A0A835I841_9MAGN</name>
<dbReference type="GO" id="GO:0006071">
    <property type="term" value="P:glycerol metabolic process"/>
    <property type="evidence" value="ECO:0007669"/>
    <property type="project" value="TreeGrafter"/>
</dbReference>
<organism evidence="7 8">
    <name type="scientific">Coptis chinensis</name>
    <dbReference type="NCBI Taxonomy" id="261450"/>
    <lineage>
        <taxon>Eukaryota</taxon>
        <taxon>Viridiplantae</taxon>
        <taxon>Streptophyta</taxon>
        <taxon>Embryophyta</taxon>
        <taxon>Tracheophyta</taxon>
        <taxon>Spermatophyta</taxon>
        <taxon>Magnoliopsida</taxon>
        <taxon>Ranunculales</taxon>
        <taxon>Ranunculaceae</taxon>
        <taxon>Coptidoideae</taxon>
        <taxon>Coptis</taxon>
    </lineage>
</organism>
<dbReference type="AlphaFoldDB" id="A0A835I841"/>
<dbReference type="Proteomes" id="UP000631114">
    <property type="component" value="Unassembled WGS sequence"/>
</dbReference>
<accession>A0A835I841</accession>
<gene>
    <name evidence="7" type="ORF">IFM89_026299</name>
</gene>
<evidence type="ECO:0000259" key="6">
    <source>
        <dbReference type="Pfam" id="PF02782"/>
    </source>
</evidence>
<feature type="domain" description="Carbohydrate kinase FGGY C-terminal" evidence="6">
    <location>
        <begin position="60"/>
        <end position="104"/>
    </location>
</feature>
<dbReference type="Pfam" id="PF02782">
    <property type="entry name" value="FGGY_C"/>
    <property type="match status" value="1"/>
</dbReference>
<dbReference type="InterPro" id="IPR018485">
    <property type="entry name" value="FGGY_C"/>
</dbReference>
<dbReference type="GO" id="GO:0005739">
    <property type="term" value="C:mitochondrion"/>
    <property type="evidence" value="ECO:0007669"/>
    <property type="project" value="TreeGrafter"/>
</dbReference>
<keyword evidence="2" id="KW-0808">Transferase</keyword>
<protein>
    <recommendedName>
        <fullName evidence="6">Carbohydrate kinase FGGY C-terminal domain-containing protein</fullName>
    </recommendedName>
</protein>
<evidence type="ECO:0000256" key="2">
    <source>
        <dbReference type="ARBA" id="ARBA00022679"/>
    </source>
</evidence>
<dbReference type="PANTHER" id="PTHR10196:SF69">
    <property type="entry name" value="GLYCEROL KINASE"/>
    <property type="match status" value="1"/>
</dbReference>
<dbReference type="EMBL" id="JADFTS010000004">
    <property type="protein sequence ID" value="KAF9610993.1"/>
    <property type="molecule type" value="Genomic_DNA"/>
</dbReference>
<keyword evidence="4" id="KW-0418">Kinase</keyword>
<comment type="similarity">
    <text evidence="1">Belongs to the FGGY kinase family.</text>
</comment>
<evidence type="ECO:0000313" key="8">
    <source>
        <dbReference type="Proteomes" id="UP000631114"/>
    </source>
</evidence>
<dbReference type="GO" id="GO:0004370">
    <property type="term" value="F:glycerol kinase activity"/>
    <property type="evidence" value="ECO:0007669"/>
    <property type="project" value="TreeGrafter"/>
</dbReference>
<comment type="caution">
    <text evidence="7">The sequence shown here is derived from an EMBL/GenBank/DDBJ whole genome shotgun (WGS) entry which is preliminary data.</text>
</comment>
<dbReference type="InterPro" id="IPR043129">
    <property type="entry name" value="ATPase_NBD"/>
</dbReference>
<keyword evidence="5" id="KW-0067">ATP-binding</keyword>
<evidence type="ECO:0000256" key="3">
    <source>
        <dbReference type="ARBA" id="ARBA00022741"/>
    </source>
</evidence>
<proteinExistence type="inferred from homology"/>
<evidence type="ECO:0000313" key="7">
    <source>
        <dbReference type="EMBL" id="KAF9610993.1"/>
    </source>
</evidence>
<dbReference type="SUPFAM" id="SSF53067">
    <property type="entry name" value="Actin-like ATPase domain"/>
    <property type="match status" value="1"/>
</dbReference>
<dbReference type="PANTHER" id="PTHR10196">
    <property type="entry name" value="SUGAR KINASE"/>
    <property type="match status" value="1"/>
</dbReference>